<evidence type="ECO:0000313" key="1">
    <source>
        <dbReference type="EMBL" id="MDP8568089.1"/>
    </source>
</evidence>
<comment type="caution">
    <text evidence="1">The sequence shown here is derived from an EMBL/GenBank/DDBJ whole genome shotgun (WGS) entry which is preliminary data.</text>
</comment>
<dbReference type="Proteomes" id="UP001225906">
    <property type="component" value="Unassembled WGS sequence"/>
</dbReference>
<dbReference type="InterPro" id="IPR029044">
    <property type="entry name" value="Nucleotide-diphossugar_trans"/>
</dbReference>
<keyword evidence="2" id="KW-1185">Reference proteome</keyword>
<accession>A0ABT9JUF9</accession>
<dbReference type="EMBL" id="JAVCAP010000020">
    <property type="protein sequence ID" value="MDP8568089.1"/>
    <property type="molecule type" value="Genomic_DNA"/>
</dbReference>
<dbReference type="RefSeq" id="WP_306389812.1">
    <property type="nucleotide sequence ID" value="NZ_JAVCAP010000020.1"/>
</dbReference>
<organism evidence="1 2">
    <name type="scientific">Methylophilus aquaticus</name>
    <dbReference type="NCBI Taxonomy" id="1971610"/>
    <lineage>
        <taxon>Bacteria</taxon>
        <taxon>Pseudomonadati</taxon>
        <taxon>Pseudomonadota</taxon>
        <taxon>Betaproteobacteria</taxon>
        <taxon>Nitrosomonadales</taxon>
        <taxon>Methylophilaceae</taxon>
        <taxon>Methylophilus</taxon>
    </lineage>
</organism>
<protein>
    <submittedName>
        <fullName evidence="1">Glycosyltransferase family 2 protein</fullName>
    </submittedName>
</protein>
<dbReference type="SUPFAM" id="SSF53448">
    <property type="entry name" value="Nucleotide-diphospho-sugar transferases"/>
    <property type="match status" value="1"/>
</dbReference>
<dbReference type="Gene3D" id="3.90.550.10">
    <property type="entry name" value="Spore Coat Polysaccharide Biosynthesis Protein SpsA, Chain A"/>
    <property type="match status" value="1"/>
</dbReference>
<reference evidence="2" key="1">
    <citation type="journal article" date="2019" name="Int. J. Syst. Evol. Microbiol.">
        <title>The Global Catalogue of Microorganisms (GCM) 10K type strain sequencing project: providing services to taxonomists for standard genome sequencing and annotation.</title>
        <authorList>
            <consortium name="The Broad Institute Genomics Platform"/>
            <consortium name="The Broad Institute Genome Sequencing Center for Infectious Disease"/>
            <person name="Wu L."/>
            <person name="Ma J."/>
        </authorList>
    </citation>
    <scope>NUCLEOTIDE SEQUENCE [LARGE SCALE GENOMIC DNA]</scope>
    <source>
        <strain evidence="2">VKM B-3159</strain>
    </source>
</reference>
<gene>
    <name evidence="1" type="ORF">Q9291_09535</name>
</gene>
<name>A0ABT9JUF9_9PROT</name>
<sequence length="297" mass="34016">MEYAPIALFVYNRLLHTQNTVQALKSNPLSSETNLIIFSDGPRSSEQSKKVESVRSFIKSIDGFKSIKIVERDCNYGLANSIIDGVTKVCSEFGKVIVLEDDIVTSNYFLTYMNDALNHYKNNKKVASIHGYIYPTQGLPETFFLRGADCWGWATWNEKWELFNSDGAQLLDGLKKQKLLKRFDFNGSYPYSRMLEDQIAGKNDSWAIRWHASAFLNNLYTLYPGKSLVENIGNDGSGTHFSNTDIFTSRVSDQKINNFPINVEDDLVALRLIEKYFKTQKNRSMNILRRIKRKLGL</sequence>
<proteinExistence type="predicted"/>
<evidence type="ECO:0000313" key="2">
    <source>
        <dbReference type="Proteomes" id="UP001225906"/>
    </source>
</evidence>